<feature type="transmembrane region" description="Helical" evidence="8">
    <location>
        <begin position="77"/>
        <end position="97"/>
    </location>
</feature>
<dbReference type="Pfam" id="PF09594">
    <property type="entry name" value="GT87"/>
    <property type="match status" value="1"/>
</dbReference>
<organism evidence="9 10">
    <name type="scientific">Paramicrobacterium agarici</name>
    <dbReference type="NCBI Taxonomy" id="630514"/>
    <lineage>
        <taxon>Bacteria</taxon>
        <taxon>Bacillati</taxon>
        <taxon>Actinomycetota</taxon>
        <taxon>Actinomycetes</taxon>
        <taxon>Micrococcales</taxon>
        <taxon>Microbacteriaceae</taxon>
        <taxon>Paramicrobacterium</taxon>
    </lineage>
</organism>
<evidence type="ECO:0000313" key="9">
    <source>
        <dbReference type="EMBL" id="PFG30880.1"/>
    </source>
</evidence>
<comment type="subcellular location">
    <subcellularLocation>
        <location evidence="1">Cell membrane</location>
        <topology evidence="1">Multi-pass membrane protein</topology>
    </subcellularLocation>
</comment>
<accession>A0A2A9DY65</accession>
<evidence type="ECO:0000256" key="4">
    <source>
        <dbReference type="ARBA" id="ARBA00022692"/>
    </source>
</evidence>
<reference evidence="9 10" key="1">
    <citation type="submission" date="2017-10" db="EMBL/GenBank/DDBJ databases">
        <title>Sequencing the genomes of 1000 actinobacteria strains.</title>
        <authorList>
            <person name="Klenk H.-P."/>
        </authorList>
    </citation>
    <scope>NUCLEOTIDE SEQUENCE [LARGE SCALE GENOMIC DNA]</scope>
    <source>
        <strain evidence="9 10">DSM 21798</strain>
    </source>
</reference>
<sequence length="401" mass="43184">MRSRAFLWVAFLVVHIALSWLCLTAPGLPLGDVTLVYKPWVGQALNEQFVVGIDTGWVYPLLALIPMLGASIAGFEAFGVTWLVMVTILNAIAFAVLIRGGRRRRRAAWWWIAALACLGPIALARIDAVTVPLAVVATLMALHRPAVAGAVLAVATWMKVWPAAVIASLVIALRTRWRIVMAGVAVTIAVVGGALALGSGWNVLSFLTEQTDRGLQIEAPLSMVYLWQAAFGAPGYFIYYDREILTFQVTGTDVDVVIALATPLLAAAVLAVALLGVRAVRSGAATASVLPHLTLALVSALIVFNKVGSPQFMVWLFVPVIAGLVVRGGDFFVPAVMVLCMCALTQVVYPYLYSLLLETWIPMVIVLTVRNIGTLVVFGWAVYALWRDGRLTRDAVEALHA</sequence>
<feature type="transmembrane region" description="Helical" evidence="8">
    <location>
        <begin position="146"/>
        <end position="172"/>
    </location>
</feature>
<feature type="transmembrane region" description="Helical" evidence="8">
    <location>
        <begin position="256"/>
        <end position="277"/>
    </location>
</feature>
<dbReference type="GO" id="GO:0016758">
    <property type="term" value="F:hexosyltransferase activity"/>
    <property type="evidence" value="ECO:0007669"/>
    <property type="project" value="InterPro"/>
</dbReference>
<evidence type="ECO:0000256" key="5">
    <source>
        <dbReference type="ARBA" id="ARBA00022989"/>
    </source>
</evidence>
<evidence type="ECO:0000256" key="1">
    <source>
        <dbReference type="ARBA" id="ARBA00004651"/>
    </source>
</evidence>
<feature type="transmembrane region" description="Helical" evidence="8">
    <location>
        <begin position="109"/>
        <end position="126"/>
    </location>
</feature>
<feature type="transmembrane region" description="Helical" evidence="8">
    <location>
        <begin position="310"/>
        <end position="326"/>
    </location>
</feature>
<dbReference type="InterPro" id="IPR018584">
    <property type="entry name" value="GT87"/>
</dbReference>
<keyword evidence="10" id="KW-1185">Reference proteome</keyword>
<keyword evidence="5 8" id="KW-1133">Transmembrane helix</keyword>
<feature type="transmembrane region" description="Helical" evidence="8">
    <location>
        <begin position="359"/>
        <end position="386"/>
    </location>
</feature>
<keyword evidence="2" id="KW-1003">Cell membrane</keyword>
<comment type="similarity">
    <text evidence="7">Belongs to the glycosyltransferase 87 family.</text>
</comment>
<dbReference type="Proteomes" id="UP000221369">
    <property type="component" value="Unassembled WGS sequence"/>
</dbReference>
<gene>
    <name evidence="9" type="ORF">ATJ78_1822</name>
</gene>
<protein>
    <submittedName>
        <fullName evidence="9">Uncharacterized protein DUF2029</fullName>
    </submittedName>
</protein>
<keyword evidence="3" id="KW-0808">Transferase</keyword>
<evidence type="ECO:0000256" key="7">
    <source>
        <dbReference type="ARBA" id="ARBA00024033"/>
    </source>
</evidence>
<evidence type="ECO:0000256" key="3">
    <source>
        <dbReference type="ARBA" id="ARBA00022679"/>
    </source>
</evidence>
<evidence type="ECO:0000256" key="8">
    <source>
        <dbReference type="SAM" id="Phobius"/>
    </source>
</evidence>
<proteinExistence type="inferred from homology"/>
<name>A0A2A9DY65_9MICO</name>
<comment type="caution">
    <text evidence="9">The sequence shown here is derived from an EMBL/GenBank/DDBJ whole genome shotgun (WGS) entry which is preliminary data.</text>
</comment>
<feature type="transmembrane region" description="Helical" evidence="8">
    <location>
        <begin position="284"/>
        <end position="304"/>
    </location>
</feature>
<feature type="transmembrane region" description="Helical" evidence="8">
    <location>
        <begin position="179"/>
        <end position="201"/>
    </location>
</feature>
<feature type="transmembrane region" description="Helical" evidence="8">
    <location>
        <begin position="331"/>
        <end position="353"/>
    </location>
</feature>
<keyword evidence="6 8" id="KW-0472">Membrane</keyword>
<dbReference type="RefSeq" id="WP_143741396.1">
    <property type="nucleotide sequence ID" value="NZ_PDJE01000001.1"/>
</dbReference>
<dbReference type="GO" id="GO:0005886">
    <property type="term" value="C:plasma membrane"/>
    <property type="evidence" value="ECO:0007669"/>
    <property type="project" value="UniProtKB-SubCell"/>
</dbReference>
<evidence type="ECO:0000256" key="6">
    <source>
        <dbReference type="ARBA" id="ARBA00023136"/>
    </source>
</evidence>
<evidence type="ECO:0000256" key="2">
    <source>
        <dbReference type="ARBA" id="ARBA00022475"/>
    </source>
</evidence>
<evidence type="ECO:0000313" key="10">
    <source>
        <dbReference type="Proteomes" id="UP000221369"/>
    </source>
</evidence>
<keyword evidence="4 8" id="KW-0812">Transmembrane</keyword>
<dbReference type="AlphaFoldDB" id="A0A2A9DY65"/>
<dbReference type="EMBL" id="PDJE01000001">
    <property type="protein sequence ID" value="PFG30880.1"/>
    <property type="molecule type" value="Genomic_DNA"/>
</dbReference>